<feature type="transmembrane region" description="Helical" evidence="8">
    <location>
        <begin position="132"/>
        <end position="157"/>
    </location>
</feature>
<dbReference type="CDD" id="cd11476">
    <property type="entry name" value="SLC5sbd_DUR3"/>
    <property type="match status" value="1"/>
</dbReference>
<dbReference type="STRING" id="215250.A0A316YGZ6"/>
<feature type="transmembrane region" description="Helical" evidence="8">
    <location>
        <begin position="573"/>
        <end position="592"/>
    </location>
</feature>
<dbReference type="InterPro" id="IPR038377">
    <property type="entry name" value="Na/Glc_symporter_sf"/>
</dbReference>
<dbReference type="PROSITE" id="PS50283">
    <property type="entry name" value="NA_SOLUT_SYMP_3"/>
    <property type="match status" value="1"/>
</dbReference>
<dbReference type="RefSeq" id="XP_025375322.1">
    <property type="nucleotide sequence ID" value="XM_025518921.1"/>
</dbReference>
<keyword evidence="10" id="KW-1185">Reference proteome</keyword>
<dbReference type="Gene3D" id="1.20.1730.10">
    <property type="entry name" value="Sodium/glucose cotransporter"/>
    <property type="match status" value="1"/>
</dbReference>
<feature type="transmembrane region" description="Helical" evidence="8">
    <location>
        <begin position="299"/>
        <end position="322"/>
    </location>
</feature>
<feature type="transmembrane region" description="Helical" evidence="8">
    <location>
        <begin position="15"/>
        <end position="38"/>
    </location>
</feature>
<comment type="subcellular location">
    <subcellularLocation>
        <location evidence="1">Membrane</location>
        <topology evidence="1">Multi-pass membrane protein</topology>
    </subcellularLocation>
</comment>
<feature type="transmembrane region" description="Helical" evidence="8">
    <location>
        <begin position="92"/>
        <end position="112"/>
    </location>
</feature>
<evidence type="ECO:0000256" key="6">
    <source>
        <dbReference type="RuleBase" id="RU362091"/>
    </source>
</evidence>
<evidence type="ECO:0000256" key="1">
    <source>
        <dbReference type="ARBA" id="ARBA00004141"/>
    </source>
</evidence>
<dbReference type="AlphaFoldDB" id="A0A316YGZ6"/>
<feature type="transmembrane region" description="Helical" evidence="8">
    <location>
        <begin position="163"/>
        <end position="187"/>
    </location>
</feature>
<sequence length="692" mass="73730">MDPSQGIPPPLSQGWGYGVTVGFGLAFAAGMMGITEILKRSTGENNRHFETFAVAGRKIGTGLTATAVISSWAWSTALLSSSQITYNYGVAGAYWFAAGCLVQICFFALIAIQSKRRVPHAHTVLEVVKARYGVFAHAVYAVLCIATNIIASVNMFLGASAAIAALTGMNTVAAIFLLPVGVCLYTITGGLRATFITDYLHTVALLIICVYLILKALTSEAVGGVDNLWRMVEAAGIMNPVEGNHNGSYLTMSSQNAIAFGTLHTLGNFGLVLLDSSYWQKAFSADITAAAPGYILGGVLYFGIPWALGTVMGCVGIGLGASQAPSWPVHGRMLTMSESNNGLVLPYSALAVNGSAGAVAVVIVIFMAVTSTSSAQIVAVSSIVSSDLFHTYLHPKATEKQIIWVSRAACVSFALVAAAVSTALYYAGLSLTWTLYFLGVITCPGMVTISLTVLWNRQTKAAAILSPLIGLAAGIAVWISTAWYYGDGVINVTTTGALIPCMWGNITSFAVPAILSPAISLIFPSEPFSWERFNSIKLISDDDASSVQEEKENRFVDTFTPEQESYMARMSKWAFGLGIFFFLAVWVLVPFGQYGAYTTFSKPFFRGWIVVSIIWLFATLLIVTFMPPIEGRHTLLALLTGKPRADASAQNVHKRAEKGTILPDETSSDSDGAADQNATARASPVEEAEKKV</sequence>
<dbReference type="EMBL" id="KZ819638">
    <property type="protein sequence ID" value="PWN88124.1"/>
    <property type="molecule type" value="Genomic_DNA"/>
</dbReference>
<evidence type="ECO:0008006" key="11">
    <source>
        <dbReference type="Google" id="ProtNLM"/>
    </source>
</evidence>
<dbReference type="FunCoup" id="A0A316YGZ6">
    <property type="interactions" value="134"/>
</dbReference>
<gene>
    <name evidence="9" type="ORF">FA10DRAFT_232784</name>
</gene>
<evidence type="ECO:0000256" key="3">
    <source>
        <dbReference type="ARBA" id="ARBA00022692"/>
    </source>
</evidence>
<dbReference type="Pfam" id="PF00474">
    <property type="entry name" value="SSF"/>
    <property type="match status" value="1"/>
</dbReference>
<proteinExistence type="inferred from homology"/>
<dbReference type="OrthoDB" id="6132759at2759"/>
<keyword evidence="3 8" id="KW-0812">Transmembrane</keyword>
<keyword evidence="5 8" id="KW-0472">Membrane</keyword>
<feature type="transmembrane region" description="Helical" evidence="8">
    <location>
        <begin position="59"/>
        <end position="80"/>
    </location>
</feature>
<evidence type="ECO:0000256" key="7">
    <source>
        <dbReference type="SAM" id="MobiDB-lite"/>
    </source>
</evidence>
<dbReference type="PANTHER" id="PTHR46154:SF1">
    <property type="entry name" value="ACTIVE TRANSPORTER, PUTATIVE (AFU_ORTHOLOGUE AFUA_1G17570)-RELATED"/>
    <property type="match status" value="1"/>
</dbReference>
<evidence type="ECO:0000313" key="10">
    <source>
        <dbReference type="Proteomes" id="UP000245768"/>
    </source>
</evidence>
<dbReference type="GO" id="GO:0005886">
    <property type="term" value="C:plasma membrane"/>
    <property type="evidence" value="ECO:0007669"/>
    <property type="project" value="TreeGrafter"/>
</dbReference>
<feature type="transmembrane region" description="Helical" evidence="8">
    <location>
        <begin position="433"/>
        <end position="455"/>
    </location>
</feature>
<reference evidence="9 10" key="1">
    <citation type="journal article" date="2018" name="Mol. Biol. Evol.">
        <title>Broad Genomic Sampling Reveals a Smut Pathogenic Ancestry of the Fungal Clade Ustilaginomycotina.</title>
        <authorList>
            <person name="Kijpornyongpan T."/>
            <person name="Mondo S.J."/>
            <person name="Barry K."/>
            <person name="Sandor L."/>
            <person name="Lee J."/>
            <person name="Lipzen A."/>
            <person name="Pangilinan J."/>
            <person name="LaButti K."/>
            <person name="Hainaut M."/>
            <person name="Henrissat B."/>
            <person name="Grigoriev I.V."/>
            <person name="Spatafora J.W."/>
            <person name="Aime M.C."/>
        </authorList>
    </citation>
    <scope>NUCLEOTIDE SEQUENCE [LARGE SCALE GENOMIC DNA]</scope>
    <source>
        <strain evidence="9 10">MCA 4198</strain>
    </source>
</reference>
<name>A0A316YGZ6_9BASI</name>
<feature type="transmembrane region" description="Helical" evidence="8">
    <location>
        <begin position="405"/>
        <end position="427"/>
    </location>
</feature>
<organism evidence="9 10">
    <name type="scientific">Acaromyces ingoldii</name>
    <dbReference type="NCBI Taxonomy" id="215250"/>
    <lineage>
        <taxon>Eukaryota</taxon>
        <taxon>Fungi</taxon>
        <taxon>Dikarya</taxon>
        <taxon>Basidiomycota</taxon>
        <taxon>Ustilaginomycotina</taxon>
        <taxon>Exobasidiomycetes</taxon>
        <taxon>Exobasidiales</taxon>
        <taxon>Cryptobasidiaceae</taxon>
        <taxon>Acaromyces</taxon>
    </lineage>
</organism>
<dbReference type="InParanoid" id="A0A316YGZ6"/>
<evidence type="ECO:0000256" key="2">
    <source>
        <dbReference type="ARBA" id="ARBA00006434"/>
    </source>
</evidence>
<feature type="region of interest" description="Disordered" evidence="7">
    <location>
        <begin position="649"/>
        <end position="692"/>
    </location>
</feature>
<dbReference type="GeneID" id="37040837"/>
<keyword evidence="4 8" id="KW-1133">Transmembrane helix</keyword>
<evidence type="ECO:0000256" key="5">
    <source>
        <dbReference type="ARBA" id="ARBA00023136"/>
    </source>
</evidence>
<protein>
    <recommendedName>
        <fullName evidence="11">Na+/solute symporter</fullName>
    </recommendedName>
</protein>
<evidence type="ECO:0000313" key="9">
    <source>
        <dbReference type="EMBL" id="PWN88124.1"/>
    </source>
</evidence>
<evidence type="ECO:0000256" key="8">
    <source>
        <dbReference type="SAM" id="Phobius"/>
    </source>
</evidence>
<feature type="transmembrane region" description="Helical" evidence="8">
    <location>
        <begin position="199"/>
        <end position="218"/>
    </location>
</feature>
<dbReference type="Proteomes" id="UP000245768">
    <property type="component" value="Unassembled WGS sequence"/>
</dbReference>
<dbReference type="InterPro" id="IPR031155">
    <property type="entry name" value="DUR"/>
</dbReference>
<comment type="similarity">
    <text evidence="2 6">Belongs to the sodium:solute symporter (SSF) (TC 2.A.21) family.</text>
</comment>
<dbReference type="PANTHER" id="PTHR46154">
    <property type="match status" value="1"/>
</dbReference>
<dbReference type="InterPro" id="IPR001734">
    <property type="entry name" value="Na/solute_symporter"/>
</dbReference>
<feature type="transmembrane region" description="Helical" evidence="8">
    <location>
        <begin position="462"/>
        <end position="485"/>
    </location>
</feature>
<feature type="transmembrane region" description="Helical" evidence="8">
    <location>
        <begin position="497"/>
        <end position="523"/>
    </location>
</feature>
<feature type="transmembrane region" description="Helical" evidence="8">
    <location>
        <begin position="604"/>
        <end position="626"/>
    </location>
</feature>
<evidence type="ECO:0000256" key="4">
    <source>
        <dbReference type="ARBA" id="ARBA00022989"/>
    </source>
</evidence>
<dbReference type="GO" id="GO:0015204">
    <property type="term" value="F:urea transmembrane transporter activity"/>
    <property type="evidence" value="ECO:0007669"/>
    <property type="project" value="InterPro"/>
</dbReference>
<feature type="transmembrane region" description="Helical" evidence="8">
    <location>
        <begin position="343"/>
        <end position="369"/>
    </location>
</feature>
<accession>A0A316YGZ6</accession>